<feature type="transmembrane region" description="Helical" evidence="1">
    <location>
        <begin position="88"/>
        <end position="110"/>
    </location>
</feature>
<evidence type="ECO:0000313" key="3">
    <source>
        <dbReference type="Proteomes" id="UP000240042"/>
    </source>
</evidence>
<dbReference type="Pfam" id="PF12679">
    <property type="entry name" value="ABC2_membrane_2"/>
    <property type="match status" value="1"/>
</dbReference>
<accession>A0A1I1DBT2</accession>
<dbReference type="STRING" id="34097.SAMN02745150_00340"/>
<dbReference type="GO" id="GO:0005886">
    <property type="term" value="C:plasma membrane"/>
    <property type="evidence" value="ECO:0007669"/>
    <property type="project" value="UniProtKB-SubCell"/>
</dbReference>
<dbReference type="AlphaFoldDB" id="A0A1I1DBT2"/>
<keyword evidence="1" id="KW-0472">Membrane</keyword>
<evidence type="ECO:0000256" key="1">
    <source>
        <dbReference type="SAM" id="Phobius"/>
    </source>
</evidence>
<feature type="transmembrane region" description="Helical" evidence="1">
    <location>
        <begin position="153"/>
        <end position="173"/>
    </location>
</feature>
<gene>
    <name evidence="2" type="ORF">SAMN02745150_00340</name>
</gene>
<proteinExistence type="predicted"/>
<feature type="transmembrane region" description="Helical" evidence="1">
    <location>
        <begin position="12"/>
        <end position="33"/>
    </location>
</feature>
<keyword evidence="1" id="KW-1133">Transmembrane helix</keyword>
<feature type="transmembrane region" description="Helical" evidence="1">
    <location>
        <begin position="198"/>
        <end position="219"/>
    </location>
</feature>
<reference evidence="3" key="1">
    <citation type="submission" date="2016-10" db="EMBL/GenBank/DDBJ databases">
        <authorList>
            <person name="Varghese N."/>
            <person name="Submissions S."/>
        </authorList>
    </citation>
    <scope>NUCLEOTIDE SEQUENCE [LARGE SCALE GENOMIC DNA]</scope>
    <source>
        <strain evidence="3">ATCC 43811</strain>
    </source>
</reference>
<dbReference type="RefSeq" id="WP_092317740.1">
    <property type="nucleotide sequence ID" value="NZ_FOKY01000001.1"/>
</dbReference>
<name>A0A1I1DBT2_BREAD</name>
<protein>
    <submittedName>
        <fullName evidence="2">ABC-2 family transporter protein</fullName>
    </submittedName>
</protein>
<evidence type="ECO:0000313" key="2">
    <source>
        <dbReference type="EMBL" id="SFB70250.1"/>
    </source>
</evidence>
<feature type="transmembrane region" description="Helical" evidence="1">
    <location>
        <begin position="122"/>
        <end position="146"/>
    </location>
</feature>
<keyword evidence="3" id="KW-1185">Reference proteome</keyword>
<sequence>MKTIFLNELRLYFYSWLGWSAILILNIIAFLGFNAGAASYGKFNAFFEMMQMPLAWSILIVGARTLAKDRELGLFNLFFTSPITLQQLLLGKFLALYVFFMLIVISLLFYPLITVLFIKISWLSIVSGLLALSLVLLLFCGITLFASAFASNSLVAIVIGFGIWIFLALLGPISQGLGSSTFKILIENFAYTAHFDNIISGVFGWDDLLFFIFSSCFFIKLSEAQILSQIAC</sequence>
<dbReference type="Proteomes" id="UP000240042">
    <property type="component" value="Unassembled WGS sequence"/>
</dbReference>
<feature type="transmembrane region" description="Helical" evidence="1">
    <location>
        <begin position="45"/>
        <end position="67"/>
    </location>
</feature>
<keyword evidence="1" id="KW-0812">Transmembrane</keyword>
<organism evidence="2 3">
    <name type="scientific">Brevinema andersonii</name>
    <dbReference type="NCBI Taxonomy" id="34097"/>
    <lineage>
        <taxon>Bacteria</taxon>
        <taxon>Pseudomonadati</taxon>
        <taxon>Spirochaetota</taxon>
        <taxon>Spirochaetia</taxon>
        <taxon>Brevinematales</taxon>
        <taxon>Brevinemataceae</taxon>
        <taxon>Brevinema</taxon>
    </lineage>
</organism>
<dbReference type="GO" id="GO:0140359">
    <property type="term" value="F:ABC-type transporter activity"/>
    <property type="evidence" value="ECO:0007669"/>
    <property type="project" value="InterPro"/>
</dbReference>
<dbReference type="EMBL" id="FOKY01000001">
    <property type="protein sequence ID" value="SFB70250.1"/>
    <property type="molecule type" value="Genomic_DNA"/>
</dbReference>